<evidence type="ECO:0000256" key="4">
    <source>
        <dbReference type="RuleBase" id="RU003869"/>
    </source>
</evidence>
<dbReference type="PRINTS" id="PR00059">
    <property type="entry name" value="RIBOSOMALL6"/>
</dbReference>
<keyword evidence="1 3" id="KW-0689">Ribosomal protein</keyword>
<dbReference type="Gene3D" id="3.90.930.12">
    <property type="entry name" value="Ribosomal protein L6, alpha-beta domain"/>
    <property type="match status" value="2"/>
</dbReference>
<keyword evidence="2 3" id="KW-0687">Ribonucleoprotein</keyword>
<keyword evidence="3 5" id="KW-0694">RNA-binding</keyword>
<dbReference type="GO" id="GO:0002181">
    <property type="term" value="P:cytoplasmic translation"/>
    <property type="evidence" value="ECO:0007669"/>
    <property type="project" value="TreeGrafter"/>
</dbReference>
<evidence type="ECO:0000256" key="3">
    <source>
        <dbReference type="HAMAP-Rule" id="MF_01365"/>
    </source>
</evidence>
<dbReference type="GO" id="GO:0019843">
    <property type="term" value="F:rRNA binding"/>
    <property type="evidence" value="ECO:0007669"/>
    <property type="project" value="UniProtKB-UniRule"/>
</dbReference>
<dbReference type="Proteomes" id="UP000176222">
    <property type="component" value="Unassembled WGS sequence"/>
</dbReference>
<gene>
    <name evidence="3" type="primary">rplF</name>
    <name evidence="7" type="ORF">A2370_01000</name>
</gene>
<evidence type="ECO:0000256" key="1">
    <source>
        <dbReference type="ARBA" id="ARBA00022980"/>
    </source>
</evidence>
<feature type="domain" description="Large ribosomal subunit protein uL6 alpha-beta" evidence="6">
    <location>
        <begin position="11"/>
        <end position="84"/>
    </location>
</feature>
<evidence type="ECO:0000259" key="6">
    <source>
        <dbReference type="Pfam" id="PF00347"/>
    </source>
</evidence>
<reference evidence="7 8" key="1">
    <citation type="journal article" date="2016" name="Nat. Commun.">
        <title>Thousands of microbial genomes shed light on interconnected biogeochemical processes in an aquifer system.</title>
        <authorList>
            <person name="Anantharaman K."/>
            <person name="Brown C.T."/>
            <person name="Hug L.A."/>
            <person name="Sharon I."/>
            <person name="Castelle C.J."/>
            <person name="Probst A.J."/>
            <person name="Thomas B.C."/>
            <person name="Singh A."/>
            <person name="Wilkins M.J."/>
            <person name="Karaoz U."/>
            <person name="Brodie E.L."/>
            <person name="Williams K.H."/>
            <person name="Hubbard S.S."/>
            <person name="Banfield J.F."/>
        </authorList>
    </citation>
    <scope>NUCLEOTIDE SEQUENCE [LARGE SCALE GENOMIC DNA]</scope>
</reference>
<dbReference type="PANTHER" id="PTHR11655:SF14">
    <property type="entry name" value="LARGE RIBOSOMAL SUBUNIT PROTEIN UL6M"/>
    <property type="match status" value="1"/>
</dbReference>
<dbReference type="GO" id="GO:0022625">
    <property type="term" value="C:cytosolic large ribosomal subunit"/>
    <property type="evidence" value="ECO:0007669"/>
    <property type="project" value="UniProtKB-UniRule"/>
</dbReference>
<dbReference type="GO" id="GO:0003735">
    <property type="term" value="F:structural constituent of ribosome"/>
    <property type="evidence" value="ECO:0007669"/>
    <property type="project" value="UniProtKB-UniRule"/>
</dbReference>
<dbReference type="InterPro" id="IPR019906">
    <property type="entry name" value="Ribosomal_uL6_bac-type"/>
</dbReference>
<comment type="similarity">
    <text evidence="3 4">Belongs to the universal ribosomal protein uL6 family.</text>
</comment>
<evidence type="ECO:0000313" key="8">
    <source>
        <dbReference type="Proteomes" id="UP000176222"/>
    </source>
</evidence>
<dbReference type="PANTHER" id="PTHR11655">
    <property type="entry name" value="60S/50S RIBOSOMAL PROTEIN L6/L9"/>
    <property type="match status" value="1"/>
</dbReference>
<proteinExistence type="inferred from homology"/>
<dbReference type="EMBL" id="MHTH01000019">
    <property type="protein sequence ID" value="OHA57957.1"/>
    <property type="molecule type" value="Genomic_DNA"/>
</dbReference>
<evidence type="ECO:0000313" key="7">
    <source>
        <dbReference type="EMBL" id="OHA57957.1"/>
    </source>
</evidence>
<dbReference type="Pfam" id="PF00347">
    <property type="entry name" value="Ribosomal_L6"/>
    <property type="match status" value="2"/>
</dbReference>
<dbReference type="SUPFAM" id="SSF56053">
    <property type="entry name" value="Ribosomal protein L6"/>
    <property type="match status" value="2"/>
</dbReference>
<dbReference type="PIRSF" id="PIRSF002162">
    <property type="entry name" value="Ribosomal_L6"/>
    <property type="match status" value="1"/>
</dbReference>
<dbReference type="NCBIfam" id="TIGR03654">
    <property type="entry name" value="L6_bact"/>
    <property type="match status" value="1"/>
</dbReference>
<comment type="subunit">
    <text evidence="3">Part of the 50S ribosomal subunit.</text>
</comment>
<comment type="function">
    <text evidence="3 5">This protein binds to the 23S rRNA, and is important in its secondary structure. It is located near the subunit interface in the base of the L7/L12 stalk, and near the tRNA binding site of the peptidyltransferase center.</text>
</comment>
<dbReference type="AlphaFoldDB" id="A0A1G2QBS9"/>
<name>A0A1G2QBS9_9BACT</name>
<keyword evidence="3 5" id="KW-0699">rRNA-binding</keyword>
<accession>A0A1G2QBS9</accession>
<protein>
    <recommendedName>
        <fullName evidence="3">Large ribosomal subunit protein uL6</fullName>
    </recommendedName>
</protein>
<dbReference type="STRING" id="1802436.A2370_01000"/>
<evidence type="ECO:0000256" key="5">
    <source>
        <dbReference type="RuleBase" id="RU003870"/>
    </source>
</evidence>
<comment type="caution">
    <text evidence="7">The sequence shown here is derived from an EMBL/GenBank/DDBJ whole genome shotgun (WGS) entry which is preliminary data.</text>
</comment>
<organism evidence="7 8">
    <name type="scientific">Candidatus Vogelbacteria bacterium RIFOXYB1_FULL_42_16</name>
    <dbReference type="NCBI Taxonomy" id="1802436"/>
    <lineage>
        <taxon>Bacteria</taxon>
        <taxon>Candidatus Vogeliibacteriota</taxon>
    </lineage>
</organism>
<dbReference type="InterPro" id="IPR020040">
    <property type="entry name" value="Ribosomal_uL6_a/b-dom"/>
</dbReference>
<dbReference type="HAMAP" id="MF_01365_B">
    <property type="entry name" value="Ribosomal_uL6_B"/>
    <property type="match status" value="1"/>
</dbReference>
<dbReference type="InterPro" id="IPR036789">
    <property type="entry name" value="Ribosomal_uL6-like_a/b-dom_sf"/>
</dbReference>
<sequence length="180" mass="19687">MSRIGKKTIVIPEKVEVSLTDGLLTVKGPLGELSRQFKQQIVIKIDAENKTINLVPEKETVDNRALWGTYGSHITNMIDGVTKGFEKSLIIEGVGYRYAVAGSKVVLNIGFSHPVEVEIPAGLKVETTKGDMKIVGIDKEVVGSFSAKIRSLKPVEPYKGKGIRYVGEHVRRKQGKKTAA</sequence>
<evidence type="ECO:0000256" key="2">
    <source>
        <dbReference type="ARBA" id="ARBA00023274"/>
    </source>
</evidence>
<feature type="domain" description="Large ribosomal subunit protein uL6 alpha-beta" evidence="6">
    <location>
        <begin position="93"/>
        <end position="165"/>
    </location>
</feature>
<dbReference type="InterPro" id="IPR000702">
    <property type="entry name" value="Ribosomal_uL6-like"/>
</dbReference>